<gene>
    <name evidence="16" type="ORF">K6T79_13750</name>
</gene>
<comment type="similarity">
    <text evidence="4">Belongs to the PEP-utilizing enzyme family.</text>
</comment>
<dbReference type="RefSeq" id="WP_225405311.1">
    <property type="nucleotide sequence ID" value="NZ_JAYJJR010000008.1"/>
</dbReference>
<dbReference type="Gene3D" id="3.30.1490.20">
    <property type="entry name" value="ATP-grasp fold, A domain"/>
    <property type="match status" value="1"/>
</dbReference>
<dbReference type="EMBL" id="JAYJJR010000008">
    <property type="protein sequence ID" value="MEB3022109.1"/>
    <property type="molecule type" value="Genomic_DNA"/>
</dbReference>
<evidence type="ECO:0000256" key="1">
    <source>
        <dbReference type="ARBA" id="ARBA00001946"/>
    </source>
</evidence>
<name>A0ABU5XJC2_9MYCO</name>
<keyword evidence="17" id="KW-1185">Reference proteome</keyword>
<dbReference type="PANTHER" id="PTHR43030">
    <property type="entry name" value="PHOSPHOENOLPYRUVATE SYNTHASE"/>
    <property type="match status" value="1"/>
</dbReference>
<dbReference type="SUPFAM" id="SSF56059">
    <property type="entry name" value="Glutathione synthetase ATP-binding domain-like"/>
    <property type="match status" value="1"/>
</dbReference>
<evidence type="ECO:0000256" key="7">
    <source>
        <dbReference type="ARBA" id="ARBA00022679"/>
    </source>
</evidence>
<evidence type="ECO:0000313" key="17">
    <source>
        <dbReference type="Proteomes" id="UP001299596"/>
    </source>
</evidence>
<organism evidence="16 17">
    <name type="scientific">[Mycobacterium] crassicus</name>
    <dbReference type="NCBI Taxonomy" id="2872309"/>
    <lineage>
        <taxon>Bacteria</taxon>
        <taxon>Bacillati</taxon>
        <taxon>Actinomycetota</taxon>
        <taxon>Actinomycetes</taxon>
        <taxon>Mycobacteriales</taxon>
        <taxon>Mycobacteriaceae</taxon>
        <taxon>Mycolicibacter</taxon>
    </lineage>
</organism>
<evidence type="ECO:0000256" key="13">
    <source>
        <dbReference type="ARBA" id="ARBA00033470"/>
    </source>
</evidence>
<keyword evidence="9" id="KW-0547">Nucleotide-binding</keyword>
<evidence type="ECO:0000256" key="11">
    <source>
        <dbReference type="ARBA" id="ARBA00022840"/>
    </source>
</evidence>
<keyword evidence="8" id="KW-0479">Metal-binding</keyword>
<dbReference type="InterPro" id="IPR006319">
    <property type="entry name" value="PEP_synth"/>
</dbReference>
<protein>
    <recommendedName>
        <fullName evidence="6">Phosphoenolpyruvate synthase</fullName>
        <ecNumber evidence="5">2.7.9.2</ecNumber>
    </recommendedName>
    <alternativeName>
        <fullName evidence="13">Pyruvate, water dikinase</fullName>
    </alternativeName>
</protein>
<evidence type="ECO:0000256" key="10">
    <source>
        <dbReference type="ARBA" id="ARBA00022777"/>
    </source>
</evidence>
<keyword evidence="10" id="KW-0418">Kinase</keyword>
<keyword evidence="11" id="KW-0067">ATP-binding</keyword>
<keyword evidence="7" id="KW-0808">Transferase</keyword>
<evidence type="ECO:0000256" key="8">
    <source>
        <dbReference type="ARBA" id="ARBA00022723"/>
    </source>
</evidence>
<evidence type="ECO:0000256" key="14">
    <source>
        <dbReference type="ARBA" id="ARBA00047700"/>
    </source>
</evidence>
<dbReference type="Pfam" id="PF01326">
    <property type="entry name" value="PPDK_N"/>
    <property type="match status" value="1"/>
</dbReference>
<sequence>MGRLTELSYFGLQVPRGFTVTVEAYQHHFPESGLEDFVDEQLSTTIADDDRLVTVAYTIRQKIEQTPVEPTLAAAITDAYDELSFRCREINQRVAVRSSATGEDSAQASFAGIFETYLGMSGEAQVLAAVRRCWASLFSARALSYRLERGQSHQDMPMAVGVLELVPARMSGVAFSIHPVSGKRDRMVIETNWGWCESIVQGVVTPDRVEVGKTDRRVLTYDLADKRIVSAFDYAKGEVVEMDMPARFRKARVLGEEEIRAIVDAVCRIEDHYGHPVDVEWVIHQNRRSGEPVFIVQTRPVTATGESDGAQAQKPAAQWDPGAYAAKYAFGGQP</sequence>
<evidence type="ECO:0000256" key="9">
    <source>
        <dbReference type="ARBA" id="ARBA00022741"/>
    </source>
</evidence>
<comment type="cofactor">
    <cofactor evidence="1">
        <name>Mg(2+)</name>
        <dbReference type="ChEBI" id="CHEBI:18420"/>
    </cofactor>
</comment>
<comment type="caution">
    <text evidence="16">The sequence shown here is derived from an EMBL/GenBank/DDBJ whole genome shotgun (WGS) entry which is preliminary data.</text>
</comment>
<feature type="domain" description="Pyruvate phosphate dikinase AMP/ATP-binding" evidence="15">
    <location>
        <begin position="4"/>
        <end position="315"/>
    </location>
</feature>
<comment type="catalytic activity">
    <reaction evidence="14">
        <text>pyruvate + ATP + H2O = phosphoenolpyruvate + AMP + phosphate + 2 H(+)</text>
        <dbReference type="Rhea" id="RHEA:11364"/>
        <dbReference type="ChEBI" id="CHEBI:15361"/>
        <dbReference type="ChEBI" id="CHEBI:15377"/>
        <dbReference type="ChEBI" id="CHEBI:15378"/>
        <dbReference type="ChEBI" id="CHEBI:30616"/>
        <dbReference type="ChEBI" id="CHEBI:43474"/>
        <dbReference type="ChEBI" id="CHEBI:58702"/>
        <dbReference type="ChEBI" id="CHEBI:456215"/>
        <dbReference type="EC" id="2.7.9.2"/>
    </reaction>
</comment>
<evidence type="ECO:0000256" key="12">
    <source>
        <dbReference type="ARBA" id="ARBA00022842"/>
    </source>
</evidence>
<evidence type="ECO:0000256" key="3">
    <source>
        <dbReference type="ARBA" id="ARBA00004742"/>
    </source>
</evidence>
<dbReference type="PANTHER" id="PTHR43030:SF1">
    <property type="entry name" value="PHOSPHOENOLPYRUVATE SYNTHASE"/>
    <property type="match status" value="1"/>
</dbReference>
<dbReference type="InterPro" id="IPR013815">
    <property type="entry name" value="ATP_grasp_subdomain_1"/>
</dbReference>
<dbReference type="InterPro" id="IPR002192">
    <property type="entry name" value="PPDK_AMP/ATP-bd"/>
</dbReference>
<comment type="function">
    <text evidence="2">Catalyzes the phosphorylation of pyruvate to phosphoenolpyruvate.</text>
</comment>
<comment type="pathway">
    <text evidence="3">Carbohydrate biosynthesis; gluconeogenesis.</text>
</comment>
<keyword evidence="12" id="KW-0460">Magnesium</keyword>
<evidence type="ECO:0000256" key="5">
    <source>
        <dbReference type="ARBA" id="ARBA00011996"/>
    </source>
</evidence>
<evidence type="ECO:0000313" key="16">
    <source>
        <dbReference type="EMBL" id="MEB3022109.1"/>
    </source>
</evidence>
<dbReference type="Proteomes" id="UP001299596">
    <property type="component" value="Unassembled WGS sequence"/>
</dbReference>
<evidence type="ECO:0000256" key="2">
    <source>
        <dbReference type="ARBA" id="ARBA00002988"/>
    </source>
</evidence>
<dbReference type="Gene3D" id="3.30.470.20">
    <property type="entry name" value="ATP-grasp fold, B domain"/>
    <property type="match status" value="1"/>
</dbReference>
<proteinExistence type="inferred from homology"/>
<evidence type="ECO:0000256" key="4">
    <source>
        <dbReference type="ARBA" id="ARBA00007837"/>
    </source>
</evidence>
<evidence type="ECO:0000256" key="6">
    <source>
        <dbReference type="ARBA" id="ARBA00021623"/>
    </source>
</evidence>
<dbReference type="EC" id="2.7.9.2" evidence="5"/>
<evidence type="ECO:0000259" key="15">
    <source>
        <dbReference type="Pfam" id="PF01326"/>
    </source>
</evidence>
<accession>A0ABU5XJC2</accession>
<reference evidence="16 17" key="1">
    <citation type="submission" date="2023-12" db="EMBL/GenBank/DDBJ databases">
        <title>Description of new species of Mycobacterium terrae complex isolated from sewage at the Sao Paulo Zoological Park Foundation in Brazil.</title>
        <authorList>
            <person name="Romagnoli C.L."/>
            <person name="Conceicao E.C."/>
            <person name="Machado E."/>
            <person name="Barreto L.B.P.F."/>
            <person name="Sharma A."/>
            <person name="Silva N.M."/>
            <person name="Marques L.E."/>
            <person name="Juliana M.A."/>
            <person name="Lourenco M.C.S."/>
            <person name="Digiampietri L.A."/>
            <person name="Suffys P.N."/>
            <person name="Viana-Niero C."/>
        </authorList>
    </citation>
    <scope>NUCLEOTIDE SEQUENCE [LARGE SCALE GENOMIC DNA]</scope>
    <source>
        <strain evidence="16 17">MYC098</strain>
    </source>
</reference>